<evidence type="ECO:0000313" key="3">
    <source>
        <dbReference type="Proteomes" id="UP000095598"/>
    </source>
</evidence>
<accession>A0A174DKV6</accession>
<dbReference type="EMBL" id="CYXT01000011">
    <property type="protein sequence ID" value="CUM96112.1"/>
    <property type="molecule type" value="Genomic_DNA"/>
</dbReference>
<gene>
    <name evidence="1" type="ORF">ERS852425_01722</name>
    <name evidence="2" type="ORF">G5A72_13950</name>
</gene>
<protein>
    <submittedName>
        <fullName evidence="1">Uncharacterized protein</fullName>
    </submittedName>
</protein>
<evidence type="ECO:0000313" key="1">
    <source>
        <dbReference type="EMBL" id="CUM96112.1"/>
    </source>
</evidence>
<dbReference type="Proteomes" id="UP000095598">
    <property type="component" value="Unassembled WGS sequence"/>
</dbReference>
<name>A0A174DKV6_ANAHA</name>
<reference evidence="1 3" key="1">
    <citation type="submission" date="2015-09" db="EMBL/GenBank/DDBJ databases">
        <authorList>
            <consortium name="Pathogen Informatics"/>
        </authorList>
    </citation>
    <scope>NUCLEOTIDE SEQUENCE [LARGE SCALE GENOMIC DNA]</scope>
    <source>
        <strain evidence="1 3">2789STDY5608868</strain>
    </source>
</reference>
<reference evidence="2 4" key="2">
    <citation type="journal article" date="2020" name="Cell Host Microbe">
        <title>Functional and Genomic Variation between Human-Derived Isolates of Lachnospiraceae Reveals Inter- and Intra-Species Diversity.</title>
        <authorList>
            <person name="Sorbara M.T."/>
            <person name="Littmann E.R."/>
            <person name="Fontana E."/>
            <person name="Moody T.U."/>
            <person name="Kohout C.E."/>
            <person name="Gjonbalaj M."/>
            <person name="Eaton V."/>
            <person name="Seok R."/>
            <person name="Leiner I.M."/>
            <person name="Pamer E.G."/>
        </authorList>
    </citation>
    <scope>NUCLEOTIDE SEQUENCE [LARGE SCALE GENOMIC DNA]</scope>
    <source>
        <strain evidence="2 4">MSK.14.57</strain>
    </source>
</reference>
<keyword evidence="4" id="KW-1185">Reference proteome</keyword>
<sequence>MKVSERVYISEILKLQKKRLFCKIQEKKSISRLYCITLPLWNSAFLEIYPYNELLSDIHEGKDITIVGMAAGRDDAVVMLRRMINDLYHKGELEDVTTYFCGEDK</sequence>
<proteinExistence type="predicted"/>
<dbReference type="RefSeq" id="WP_008391638.1">
    <property type="nucleotide sequence ID" value="NC_021016.1"/>
</dbReference>
<evidence type="ECO:0000313" key="4">
    <source>
        <dbReference type="Proteomes" id="UP001644750"/>
    </source>
</evidence>
<evidence type="ECO:0000313" key="2">
    <source>
        <dbReference type="EMBL" id="NSJ80660.1"/>
    </source>
</evidence>
<organism evidence="1 3">
    <name type="scientific">Anaerostipes hadrus</name>
    <dbReference type="NCBI Taxonomy" id="649756"/>
    <lineage>
        <taxon>Bacteria</taxon>
        <taxon>Bacillati</taxon>
        <taxon>Bacillota</taxon>
        <taxon>Clostridia</taxon>
        <taxon>Lachnospirales</taxon>
        <taxon>Lachnospiraceae</taxon>
        <taxon>Anaerostipes</taxon>
    </lineage>
</organism>
<reference evidence="2" key="3">
    <citation type="submission" date="2020-02" db="EMBL/GenBank/DDBJ databases">
        <authorList>
            <person name="Littmann E."/>
            <person name="Sorbara M."/>
        </authorList>
    </citation>
    <scope>NUCLEOTIDE SEQUENCE</scope>
    <source>
        <strain evidence="2">MSK.14.57</strain>
    </source>
</reference>
<dbReference type="AlphaFoldDB" id="A0A174DKV6"/>
<dbReference type="Proteomes" id="UP001644750">
    <property type="component" value="Unassembled WGS sequence"/>
</dbReference>
<dbReference type="EMBL" id="JAAITB010000036">
    <property type="protein sequence ID" value="NSJ80660.1"/>
    <property type="molecule type" value="Genomic_DNA"/>
</dbReference>